<keyword evidence="3 9" id="KW-0812">Transmembrane</keyword>
<keyword evidence="12" id="KW-1185">Reference proteome</keyword>
<comment type="caution">
    <text evidence="11">The sequence shown here is derived from an EMBL/GenBank/DDBJ whole genome shotgun (WGS) entry which is preliminary data.</text>
</comment>
<evidence type="ECO:0000256" key="4">
    <source>
        <dbReference type="ARBA" id="ARBA00022989"/>
    </source>
</evidence>
<evidence type="ECO:0000256" key="2">
    <source>
        <dbReference type="ARBA" id="ARBA00022475"/>
    </source>
</evidence>
<dbReference type="SMART" id="SM00283">
    <property type="entry name" value="MA"/>
    <property type="match status" value="1"/>
</dbReference>
<dbReference type="InterPro" id="IPR004090">
    <property type="entry name" value="Chemotax_Me-accpt_rcpt"/>
</dbReference>
<keyword evidence="6 8" id="KW-0807">Transducer</keyword>
<feature type="transmembrane region" description="Helical" evidence="9">
    <location>
        <begin position="176"/>
        <end position="197"/>
    </location>
</feature>
<accession>A0ABQ1RBI8</accession>
<keyword evidence="4 9" id="KW-1133">Transmembrane helix</keyword>
<protein>
    <submittedName>
        <fullName evidence="11">Methyl-accepting chemotaxis protein</fullName>
    </submittedName>
</protein>
<evidence type="ECO:0000256" key="1">
    <source>
        <dbReference type="ARBA" id="ARBA00004651"/>
    </source>
</evidence>
<keyword evidence="2" id="KW-1003">Cell membrane</keyword>
<evidence type="ECO:0000256" key="7">
    <source>
        <dbReference type="ARBA" id="ARBA00029447"/>
    </source>
</evidence>
<comment type="subcellular location">
    <subcellularLocation>
        <location evidence="1">Cell membrane</location>
        <topology evidence="1">Multi-pass membrane protein</topology>
    </subcellularLocation>
</comment>
<feature type="domain" description="Methyl-accepting transducer" evidence="10">
    <location>
        <begin position="259"/>
        <end position="495"/>
    </location>
</feature>
<keyword evidence="5 9" id="KW-0472">Membrane</keyword>
<proteinExistence type="inferred from homology"/>
<dbReference type="Proteomes" id="UP000614272">
    <property type="component" value="Unassembled WGS sequence"/>
</dbReference>
<dbReference type="PROSITE" id="PS50111">
    <property type="entry name" value="CHEMOTAXIS_TRANSDUC_2"/>
    <property type="match status" value="1"/>
</dbReference>
<reference evidence="12" key="1">
    <citation type="journal article" date="2019" name="Int. J. Syst. Evol. Microbiol.">
        <title>The Global Catalogue of Microorganisms (GCM) 10K type strain sequencing project: providing services to taxonomists for standard genome sequencing and annotation.</title>
        <authorList>
            <consortium name="The Broad Institute Genomics Platform"/>
            <consortium name="The Broad Institute Genome Sequencing Center for Infectious Disease"/>
            <person name="Wu L."/>
            <person name="Ma J."/>
        </authorList>
    </citation>
    <scope>NUCLEOTIDE SEQUENCE [LARGE SCALE GENOMIC DNA]</scope>
    <source>
        <strain evidence="12">CGMCC 1.12923</strain>
    </source>
</reference>
<sequence length="531" mass="57949">MLGGLVLFALASVAVLSLQVMKVSSEQDNKDRITQLFKSTYNIITQLESMSAEGALDQDLAKQVAARLLQENKYHDSEYVYVADAELDFVAAPLDPQLHGTSFHEFKDAEGNSVGEIIQRTVSATPEGMAFYDWTSVREGGVVNLTSVVQKTPRWGWYVGTGISHKETTERYWRTAIWLALMTVLLMMIILSILWWFSRNLTASLGGEPPQALSIVQRVSRGELSMDNQVPAADRNSIIGSMQYMQKSLSDVVLAIKEVNTALLSEADLSDSRSRQLGELVQSLTDDTALVATAISQITVAAESVAQHTQKAADTTAQMDTDNSMANQKIDEVIESITVLERQTTEAGDKIGFLGDQVGRIEGVLNVIQGITEQTNLLALNAAIEAARAGEHGRGFSVVADEVRQLAQRTASSTQEVSDIIGQLQSASQEAEQAVQTSIETSNTSVELSTLASQELEKVNQAVKAMVEMNQSIADAAKDQLKAGRNSEDRAKHIVDLAEKTQNMAKDASQETDKVKRLADQLGKELDKFHL</sequence>
<dbReference type="PANTHER" id="PTHR32089">
    <property type="entry name" value="METHYL-ACCEPTING CHEMOTAXIS PROTEIN MCPB"/>
    <property type="match status" value="1"/>
</dbReference>
<evidence type="ECO:0000313" key="12">
    <source>
        <dbReference type="Proteomes" id="UP000614272"/>
    </source>
</evidence>
<dbReference type="Gene3D" id="3.30.450.20">
    <property type="entry name" value="PAS domain"/>
    <property type="match status" value="1"/>
</dbReference>
<evidence type="ECO:0000313" key="11">
    <source>
        <dbReference type="EMBL" id="GGD64983.1"/>
    </source>
</evidence>
<dbReference type="InterPro" id="IPR033480">
    <property type="entry name" value="sCache_2"/>
</dbReference>
<dbReference type="PANTHER" id="PTHR32089:SF119">
    <property type="entry name" value="METHYL-ACCEPTING CHEMOTAXIS PROTEIN CTPL"/>
    <property type="match status" value="1"/>
</dbReference>
<dbReference type="SMART" id="SM01049">
    <property type="entry name" value="Cache_2"/>
    <property type="match status" value="1"/>
</dbReference>
<dbReference type="Pfam" id="PF17200">
    <property type="entry name" value="sCache_2"/>
    <property type="match status" value="1"/>
</dbReference>
<dbReference type="InterPro" id="IPR004089">
    <property type="entry name" value="MCPsignal_dom"/>
</dbReference>
<evidence type="ECO:0000256" key="3">
    <source>
        <dbReference type="ARBA" id="ARBA00022692"/>
    </source>
</evidence>
<evidence type="ECO:0000259" key="10">
    <source>
        <dbReference type="PROSITE" id="PS50111"/>
    </source>
</evidence>
<dbReference type="PRINTS" id="PR00260">
    <property type="entry name" value="CHEMTRNSDUCR"/>
</dbReference>
<name>A0ABQ1RBI8_9ALTE</name>
<evidence type="ECO:0000256" key="5">
    <source>
        <dbReference type="ARBA" id="ARBA00023136"/>
    </source>
</evidence>
<dbReference type="Pfam" id="PF00015">
    <property type="entry name" value="MCPsignal"/>
    <property type="match status" value="1"/>
</dbReference>
<evidence type="ECO:0000256" key="8">
    <source>
        <dbReference type="PROSITE-ProRule" id="PRU00284"/>
    </source>
</evidence>
<evidence type="ECO:0000256" key="6">
    <source>
        <dbReference type="ARBA" id="ARBA00023224"/>
    </source>
</evidence>
<comment type="similarity">
    <text evidence="7">Belongs to the methyl-accepting chemotaxis (MCP) protein family.</text>
</comment>
<dbReference type="EMBL" id="BMGJ01000007">
    <property type="protein sequence ID" value="GGD64983.1"/>
    <property type="molecule type" value="Genomic_DNA"/>
</dbReference>
<dbReference type="SUPFAM" id="SSF58104">
    <property type="entry name" value="Methyl-accepting chemotaxis protein (MCP) signaling domain"/>
    <property type="match status" value="1"/>
</dbReference>
<organism evidence="11 12">
    <name type="scientific">Lacimicrobium alkaliphilum</name>
    <dbReference type="NCBI Taxonomy" id="1526571"/>
    <lineage>
        <taxon>Bacteria</taxon>
        <taxon>Pseudomonadati</taxon>
        <taxon>Pseudomonadota</taxon>
        <taxon>Gammaproteobacteria</taxon>
        <taxon>Alteromonadales</taxon>
        <taxon>Alteromonadaceae</taxon>
        <taxon>Lacimicrobium</taxon>
    </lineage>
</organism>
<evidence type="ECO:0000256" key="9">
    <source>
        <dbReference type="SAM" id="Phobius"/>
    </source>
</evidence>
<dbReference type="Gene3D" id="1.10.287.950">
    <property type="entry name" value="Methyl-accepting chemotaxis protein"/>
    <property type="match status" value="1"/>
</dbReference>
<gene>
    <name evidence="11" type="ORF">GCM10011357_20400</name>
</gene>